<comment type="caution">
    <text evidence="1">The sequence shown here is derived from an EMBL/GenBank/DDBJ whole genome shotgun (WGS) entry which is preliminary data.</text>
</comment>
<dbReference type="AlphaFoldDB" id="A0A498KHK4"/>
<gene>
    <name evidence="1" type="ORF">DVH24_026314</name>
</gene>
<accession>A0A498KHK4</accession>
<organism evidence="1 2">
    <name type="scientific">Malus domestica</name>
    <name type="common">Apple</name>
    <name type="synonym">Pyrus malus</name>
    <dbReference type="NCBI Taxonomy" id="3750"/>
    <lineage>
        <taxon>Eukaryota</taxon>
        <taxon>Viridiplantae</taxon>
        <taxon>Streptophyta</taxon>
        <taxon>Embryophyta</taxon>
        <taxon>Tracheophyta</taxon>
        <taxon>Spermatophyta</taxon>
        <taxon>Magnoliopsida</taxon>
        <taxon>eudicotyledons</taxon>
        <taxon>Gunneridae</taxon>
        <taxon>Pentapetalae</taxon>
        <taxon>rosids</taxon>
        <taxon>fabids</taxon>
        <taxon>Rosales</taxon>
        <taxon>Rosaceae</taxon>
        <taxon>Amygdaloideae</taxon>
        <taxon>Maleae</taxon>
        <taxon>Malus</taxon>
    </lineage>
</organism>
<protein>
    <submittedName>
        <fullName evidence="1">Uncharacterized protein</fullName>
    </submittedName>
</protein>
<evidence type="ECO:0000313" key="2">
    <source>
        <dbReference type="Proteomes" id="UP000290289"/>
    </source>
</evidence>
<keyword evidence="2" id="KW-1185">Reference proteome</keyword>
<sequence>MDHPRTGPFEMGRARRSFRKKREGLEKYLDLAKEKKMPEPSERQPIKAYSFKTIVDRIAEKMAKQEPTLAEIVQILELYHFSPEKEVQILETFPDRKCAYKGVGPLRGVDCEIPHRLRRGSDMPYMAHHRKNEHNLALARKDSTSIQRGCSLSSQNPNPISYALPYNKGKEKAVTDNPFICTMVIPLMNIGDSDLLSSPRSVGEKYHRYHICPFLKPRYWYERLLLETESVNVVHRYKSETNNMIAFSKITILKVISL</sequence>
<dbReference type="Proteomes" id="UP000290289">
    <property type="component" value="Chromosome 2"/>
</dbReference>
<reference evidence="1 2" key="1">
    <citation type="submission" date="2018-10" db="EMBL/GenBank/DDBJ databases">
        <title>A high-quality apple genome assembly.</title>
        <authorList>
            <person name="Hu J."/>
        </authorList>
    </citation>
    <scope>NUCLEOTIDE SEQUENCE [LARGE SCALE GENOMIC DNA]</scope>
    <source>
        <strain evidence="2">cv. HFTH1</strain>
        <tissue evidence="1">Young leaf</tissue>
    </source>
</reference>
<evidence type="ECO:0000313" key="1">
    <source>
        <dbReference type="EMBL" id="RXI07178.1"/>
    </source>
</evidence>
<name>A0A498KHK4_MALDO</name>
<proteinExistence type="predicted"/>
<dbReference type="EMBL" id="RDQH01000328">
    <property type="protein sequence ID" value="RXI07178.1"/>
    <property type="molecule type" value="Genomic_DNA"/>
</dbReference>